<evidence type="ECO:0000256" key="7">
    <source>
        <dbReference type="ARBA" id="ARBA00033711"/>
    </source>
</evidence>
<evidence type="ECO:0000256" key="5">
    <source>
        <dbReference type="ARBA" id="ARBA00022801"/>
    </source>
</evidence>
<dbReference type="PANTHER" id="PTHR37311:SF1">
    <property type="entry name" value="2-PHOSPHOSULFOLACTATE PHOSPHATASE-RELATED"/>
    <property type="match status" value="1"/>
</dbReference>
<keyword evidence="6" id="KW-0460">Magnesium</keyword>
<evidence type="ECO:0000256" key="6">
    <source>
        <dbReference type="ARBA" id="ARBA00022842"/>
    </source>
</evidence>
<protein>
    <recommendedName>
        <fullName evidence="4">Probable 2-phosphosulfolactate phosphatase</fullName>
        <ecNumber evidence="3">3.1.3.71</ecNumber>
    </recommendedName>
</protein>
<dbReference type="Pfam" id="PF04029">
    <property type="entry name" value="2-ph_phosp"/>
    <property type="match status" value="1"/>
</dbReference>
<dbReference type="KEGG" id="scia:HUG15_14160"/>
<dbReference type="GO" id="GO:0050532">
    <property type="term" value="F:2-phosphosulfolactate phosphatase activity"/>
    <property type="evidence" value="ECO:0007669"/>
    <property type="project" value="UniProtKB-EC"/>
</dbReference>
<dbReference type="PANTHER" id="PTHR37311">
    <property type="entry name" value="2-PHOSPHOSULFOLACTATE PHOSPHATASE-RELATED"/>
    <property type="match status" value="1"/>
</dbReference>
<dbReference type="GO" id="GO:0050545">
    <property type="term" value="F:sulfopyruvate decarboxylase activity"/>
    <property type="evidence" value="ECO:0007669"/>
    <property type="project" value="TreeGrafter"/>
</dbReference>
<accession>A0A7T7CC67</accession>
<comment type="similarity">
    <text evidence="2">Belongs to the ComB family.</text>
</comment>
<sequence>MKAFNMEKCRLWLSTEEIKQESLQGATVVVIDVLLATTTLVTIMERGARRIFPVSSVEEAQQLKTKLDHSSVLTGGELGGQPVEGFDMAHLPDEYTPERIKDHDIVFLSSNGTRAIMKAKDADTLLLGNLRNAYAIADHINRKAPEEVIIICAGSLGQFSLEDYVCANLILSQLNVGNAHLNDAAVYARHQRFDPDHVAQLVAQGRVGRNFGKLGLDELFEFVVDVGTSSSIVELHNGVELGFTSIGGETK</sequence>
<comment type="catalytic activity">
    <reaction evidence="7">
        <text>(2R)-O-phospho-3-sulfolactate + H2O = (2R)-3-sulfolactate + phosphate</text>
        <dbReference type="Rhea" id="RHEA:23416"/>
        <dbReference type="ChEBI" id="CHEBI:15377"/>
        <dbReference type="ChEBI" id="CHEBI:15597"/>
        <dbReference type="ChEBI" id="CHEBI:43474"/>
        <dbReference type="ChEBI" id="CHEBI:58738"/>
        <dbReference type="EC" id="3.1.3.71"/>
    </reaction>
</comment>
<keyword evidence="9" id="KW-1185">Reference proteome</keyword>
<gene>
    <name evidence="8" type="ORF">HUG15_14160</name>
</gene>
<dbReference type="SUPFAM" id="SSF142823">
    <property type="entry name" value="ComB-like"/>
    <property type="match status" value="1"/>
</dbReference>
<evidence type="ECO:0000256" key="1">
    <source>
        <dbReference type="ARBA" id="ARBA00001946"/>
    </source>
</evidence>
<evidence type="ECO:0000256" key="2">
    <source>
        <dbReference type="ARBA" id="ARBA00009997"/>
    </source>
</evidence>
<dbReference type="AlphaFoldDB" id="A0A7T7CC67"/>
<evidence type="ECO:0000313" key="8">
    <source>
        <dbReference type="EMBL" id="QQK76595.1"/>
    </source>
</evidence>
<dbReference type="InterPro" id="IPR036702">
    <property type="entry name" value="ComB-like_sf"/>
</dbReference>
<comment type="cofactor">
    <cofactor evidence="1">
        <name>Mg(2+)</name>
        <dbReference type="ChEBI" id="CHEBI:18420"/>
    </cofactor>
</comment>
<dbReference type="EC" id="3.1.3.71" evidence="3"/>
<evidence type="ECO:0000256" key="4">
    <source>
        <dbReference type="ARBA" id="ARBA00021948"/>
    </source>
</evidence>
<evidence type="ECO:0000256" key="3">
    <source>
        <dbReference type="ARBA" id="ARBA00012953"/>
    </source>
</evidence>
<organism evidence="8 9">
    <name type="scientific">Salicibibacter cibarius</name>
    <dbReference type="NCBI Taxonomy" id="2743000"/>
    <lineage>
        <taxon>Bacteria</taxon>
        <taxon>Bacillati</taxon>
        <taxon>Bacillota</taxon>
        <taxon>Bacilli</taxon>
        <taxon>Bacillales</taxon>
        <taxon>Bacillaceae</taxon>
        <taxon>Salicibibacter</taxon>
    </lineage>
</organism>
<proteinExistence type="inferred from homology"/>
<dbReference type="EMBL" id="CP054705">
    <property type="protein sequence ID" value="QQK76595.1"/>
    <property type="molecule type" value="Genomic_DNA"/>
</dbReference>
<reference evidence="8 9" key="1">
    <citation type="submission" date="2020-06" db="EMBL/GenBank/DDBJ databases">
        <title>Genomic analysis of Salicibibacter sp. NKC5-3.</title>
        <authorList>
            <person name="Oh Y.J."/>
        </authorList>
    </citation>
    <scope>NUCLEOTIDE SEQUENCE [LARGE SCALE GENOMIC DNA]</scope>
    <source>
        <strain evidence="8 9">NKC5-3</strain>
    </source>
</reference>
<keyword evidence="5" id="KW-0378">Hydrolase</keyword>
<evidence type="ECO:0000313" key="9">
    <source>
        <dbReference type="Proteomes" id="UP000595823"/>
    </source>
</evidence>
<dbReference type="GO" id="GO:0000287">
    <property type="term" value="F:magnesium ion binding"/>
    <property type="evidence" value="ECO:0007669"/>
    <property type="project" value="InterPro"/>
</dbReference>
<dbReference type="InterPro" id="IPR005238">
    <property type="entry name" value="ComB-like"/>
</dbReference>
<dbReference type="Gene3D" id="3.90.1560.10">
    <property type="entry name" value="ComB-like"/>
    <property type="match status" value="1"/>
</dbReference>
<dbReference type="Proteomes" id="UP000595823">
    <property type="component" value="Chromosome"/>
</dbReference>
<name>A0A7T7CC67_9BACI</name>